<keyword evidence="1" id="KW-0240">DNA-directed RNA polymerase</keyword>
<keyword evidence="2" id="KW-0639">Primosome</keyword>
<dbReference type="Gene3D" id="3.40.1360.10">
    <property type="match status" value="1"/>
</dbReference>
<sequence length="769" mass="88395">MDKYKRYGNELRFDYCPICKKESSDNPHFSINLETKQYYCHSTGRGGSIEELEDFDVDLENISIKKEKKIQAANFDSIMKSRADKHLGEDWLTYLKGRGISEKGLGRLVRLGRNNTMMIPVTDGEHVVSIKYRTMDKKMSSEKGSQSNYLVNWQNIKNKSYLIIVEGEIDLLSAIEAGYDNVVSLPFGAKNLKAIEHQKTWIESFSKITIAVDNDIPGEECKKEIIEILRRVKNKVHEVNFGTYKDLNEVLQDKGVEAIEAIIKAASKVEHIFRPFYKEENGYYCWQKENYVRITDFTLELTGYSDNYIVGLVTNAGRQREFKAKKTDLLAKNGILEHLGYYLGSSQSIAKFWSWFLDESTEQFLLEIPHYGIIENEYYDPGSKVICSKEDLKIQKVEEIEKMSKEDKEWLQENLIYLRKDVNQSLLGICWALGRFHIHGNYPILEVSGTTSIGKTEYVEFISRILFGSKENIKSFTTLTNHQIRSLSSCSNITPWAIDEVKITGKNLREKAIELYSTIRAVYDNKTINQGNITSKLTEFSLCTPLIISGETELSDVSIKNRMISTTLNKHNKSKDDIFFQLKDTSLLEKLGKEALRNRMNNGKIEVELDIVKGLLNQVKDERQFYNGKCILTGLKALNEIIKIDPKVKQNFILFLNGQLANEYSVTTNFLELLELVADSGVDVRTFYQVKNGKHYARFNLLYKAIAEEHFKTNSTLELLDARTLKKQLIENNYILNDRISARFPKDDFTNDTIPATAVELVPNCLFEI</sequence>
<keyword evidence="4" id="KW-0548">Nucleotidyltransferase</keyword>
<name>E5BHY5_9FUSO</name>
<dbReference type="AlphaFoldDB" id="E5BHY5"/>
<dbReference type="GO" id="GO:0006269">
    <property type="term" value="P:DNA replication, synthesis of primer"/>
    <property type="evidence" value="ECO:0007669"/>
    <property type="project" value="UniProtKB-KW"/>
</dbReference>
<evidence type="ECO:0000256" key="5">
    <source>
        <dbReference type="ARBA" id="ARBA00022705"/>
    </source>
</evidence>
<protein>
    <recommendedName>
        <fullName evidence="7">Toprim domain-containing protein</fullName>
    </recommendedName>
</protein>
<reference evidence="8 9" key="1">
    <citation type="submission" date="2009-02" db="EMBL/GenBank/DDBJ databases">
        <title>The Genome Sequence of Fusobacterium sp. 3_1_5R.</title>
        <authorList>
            <consortium name="The Broad Institute Genome Sequencing Platform"/>
            <person name="Ward D."/>
            <person name="Young S.K."/>
            <person name="Kodira C.D."/>
            <person name="Zeng Q."/>
            <person name="Koehrsen M."/>
            <person name="Alvarado L."/>
            <person name="Berlin A."/>
            <person name="Borenstein D."/>
            <person name="Chen Z."/>
            <person name="Engels R."/>
            <person name="Freedman E."/>
            <person name="Gellesch M."/>
            <person name="Goldberg J."/>
            <person name="Griggs A."/>
            <person name="Gujja S."/>
            <person name="Heiman D."/>
            <person name="Hepburn T."/>
            <person name="Howarth C."/>
            <person name="Jen D."/>
            <person name="Larson L."/>
            <person name="Lewis B."/>
            <person name="Mehta T."/>
            <person name="Park D."/>
            <person name="Pearson M."/>
            <person name="Roberts A."/>
            <person name="Saif S."/>
            <person name="Shea T."/>
            <person name="Shenoy N."/>
            <person name="Sisk P."/>
            <person name="Stolte C."/>
            <person name="Sykes S."/>
            <person name="Walk T."/>
            <person name="White J."/>
            <person name="Yandava C."/>
            <person name="Allen-Vercoe E."/>
            <person name="Strauss J."/>
            <person name="Ambrose C."/>
            <person name="Lander E."/>
            <person name="Nusbaum C."/>
            <person name="Galagan J."/>
            <person name="Birren B."/>
        </authorList>
    </citation>
    <scope>NUCLEOTIDE SEQUENCE [LARGE SCALE GENOMIC DNA]</scope>
    <source>
        <strain evidence="8 9">3_1_5R</strain>
    </source>
</reference>
<accession>E5BHY5</accession>
<dbReference type="GO" id="GO:0000428">
    <property type="term" value="C:DNA-directed RNA polymerase complex"/>
    <property type="evidence" value="ECO:0007669"/>
    <property type="project" value="UniProtKB-KW"/>
</dbReference>
<dbReference type="Pfam" id="PF13155">
    <property type="entry name" value="Toprim_2"/>
    <property type="match status" value="1"/>
</dbReference>
<dbReference type="SUPFAM" id="SSF57783">
    <property type="entry name" value="Zinc beta-ribbon"/>
    <property type="match status" value="1"/>
</dbReference>
<dbReference type="PANTHER" id="PTHR12873">
    <property type="entry name" value="T7-LIKE MITOCHONDRIAL DNA HELICASE"/>
    <property type="match status" value="1"/>
</dbReference>
<dbReference type="InterPro" id="IPR034154">
    <property type="entry name" value="TOPRIM_DnaG/twinkle"/>
</dbReference>
<dbReference type="Proteomes" id="UP000002975">
    <property type="component" value="Unassembled WGS sequence"/>
</dbReference>
<evidence type="ECO:0000259" key="7">
    <source>
        <dbReference type="PROSITE" id="PS50880"/>
    </source>
</evidence>
<dbReference type="GO" id="GO:0008270">
    <property type="term" value="F:zinc ion binding"/>
    <property type="evidence" value="ECO:0007669"/>
    <property type="project" value="InterPro"/>
</dbReference>
<feature type="domain" description="Toprim" evidence="7">
    <location>
        <begin position="160"/>
        <end position="244"/>
    </location>
</feature>
<evidence type="ECO:0000256" key="3">
    <source>
        <dbReference type="ARBA" id="ARBA00022679"/>
    </source>
</evidence>
<dbReference type="EMBL" id="GG657974">
    <property type="protein sequence ID" value="EFS22108.1"/>
    <property type="molecule type" value="Genomic_DNA"/>
</dbReference>
<keyword evidence="9" id="KW-1185">Reference proteome</keyword>
<dbReference type="GO" id="GO:1990077">
    <property type="term" value="C:primosome complex"/>
    <property type="evidence" value="ECO:0007669"/>
    <property type="project" value="UniProtKB-KW"/>
</dbReference>
<dbReference type="InterPro" id="IPR036977">
    <property type="entry name" value="DNA_primase_Znf_CHC2"/>
</dbReference>
<organism evidence="8 9">
    <name type="scientific">Fusobacterium gonidiaformans 3-1-5R</name>
    <dbReference type="NCBI Taxonomy" id="469605"/>
    <lineage>
        <taxon>Bacteria</taxon>
        <taxon>Fusobacteriati</taxon>
        <taxon>Fusobacteriota</taxon>
        <taxon>Fusobacteriia</taxon>
        <taxon>Fusobacteriales</taxon>
        <taxon>Fusobacteriaceae</taxon>
        <taxon>Fusobacterium</taxon>
    </lineage>
</organism>
<evidence type="ECO:0000256" key="1">
    <source>
        <dbReference type="ARBA" id="ARBA00022478"/>
    </source>
</evidence>
<evidence type="ECO:0000256" key="4">
    <source>
        <dbReference type="ARBA" id="ARBA00022695"/>
    </source>
</evidence>
<dbReference type="PROSITE" id="PS50880">
    <property type="entry name" value="TOPRIM"/>
    <property type="match status" value="1"/>
</dbReference>
<dbReference type="Gene3D" id="3.90.580.10">
    <property type="entry name" value="Zinc finger, CHC2-type domain"/>
    <property type="match status" value="1"/>
</dbReference>
<dbReference type="PANTHER" id="PTHR12873:SF0">
    <property type="entry name" value="TWINKLE MTDNA HELICASE"/>
    <property type="match status" value="1"/>
</dbReference>
<dbReference type="InterPro" id="IPR027032">
    <property type="entry name" value="Twinkle-like"/>
</dbReference>
<dbReference type="GO" id="GO:0003697">
    <property type="term" value="F:single-stranded DNA binding"/>
    <property type="evidence" value="ECO:0007669"/>
    <property type="project" value="InterPro"/>
</dbReference>
<dbReference type="SMART" id="SM00493">
    <property type="entry name" value="TOPRIM"/>
    <property type="match status" value="1"/>
</dbReference>
<dbReference type="GO" id="GO:0016779">
    <property type="term" value="F:nucleotidyltransferase activity"/>
    <property type="evidence" value="ECO:0007669"/>
    <property type="project" value="UniProtKB-KW"/>
</dbReference>
<evidence type="ECO:0000256" key="2">
    <source>
        <dbReference type="ARBA" id="ARBA00022515"/>
    </source>
</evidence>
<keyword evidence="6" id="KW-0804">Transcription</keyword>
<dbReference type="InterPro" id="IPR006171">
    <property type="entry name" value="TOPRIM_dom"/>
</dbReference>
<gene>
    <name evidence="8" type="ORF">FSBG_01605</name>
</gene>
<dbReference type="SUPFAM" id="SSF56731">
    <property type="entry name" value="DNA primase core"/>
    <property type="match status" value="1"/>
</dbReference>
<dbReference type="HOGENOM" id="CLU_366293_0_0_0"/>
<dbReference type="GO" id="GO:0043139">
    <property type="term" value="F:5'-3' DNA helicase activity"/>
    <property type="evidence" value="ECO:0007669"/>
    <property type="project" value="InterPro"/>
</dbReference>
<keyword evidence="3" id="KW-0808">Transferase</keyword>
<dbReference type="BioCyc" id="FSP469605-HMP:GTSP-1648-MONOMER"/>
<evidence type="ECO:0000256" key="6">
    <source>
        <dbReference type="ARBA" id="ARBA00023163"/>
    </source>
</evidence>
<evidence type="ECO:0000313" key="8">
    <source>
        <dbReference type="EMBL" id="EFS22108.1"/>
    </source>
</evidence>
<dbReference type="OrthoDB" id="84035at2"/>
<dbReference type="CDD" id="cd01029">
    <property type="entry name" value="TOPRIM_primases"/>
    <property type="match status" value="1"/>
</dbReference>
<evidence type="ECO:0000313" key="9">
    <source>
        <dbReference type="Proteomes" id="UP000002975"/>
    </source>
</evidence>
<proteinExistence type="predicted"/>
<keyword evidence="5" id="KW-0235">DNA replication</keyword>
<dbReference type="RefSeq" id="WP_008802169.1">
    <property type="nucleotide sequence ID" value="NZ_GG657974.1"/>
</dbReference>